<dbReference type="PANTHER" id="PTHR47926:SF425">
    <property type="entry name" value="REPEAT (TPR)-LIKE SUPERFAMILY PROTEIN, PUTATIVE-RELATED"/>
    <property type="match status" value="1"/>
</dbReference>
<dbReference type="Proteomes" id="UP001472677">
    <property type="component" value="Unassembled WGS sequence"/>
</dbReference>
<dbReference type="InterPro" id="IPR002885">
    <property type="entry name" value="PPR_rpt"/>
</dbReference>
<dbReference type="InterPro" id="IPR046960">
    <property type="entry name" value="PPR_At4g14850-like_plant"/>
</dbReference>
<evidence type="ECO:0000256" key="1">
    <source>
        <dbReference type="ARBA" id="ARBA00022737"/>
    </source>
</evidence>
<feature type="repeat" description="PPR" evidence="2">
    <location>
        <begin position="455"/>
        <end position="489"/>
    </location>
</feature>
<organism evidence="3 4">
    <name type="scientific">Hibiscus sabdariffa</name>
    <name type="common">roselle</name>
    <dbReference type="NCBI Taxonomy" id="183260"/>
    <lineage>
        <taxon>Eukaryota</taxon>
        <taxon>Viridiplantae</taxon>
        <taxon>Streptophyta</taxon>
        <taxon>Embryophyta</taxon>
        <taxon>Tracheophyta</taxon>
        <taxon>Spermatophyta</taxon>
        <taxon>Magnoliopsida</taxon>
        <taxon>eudicotyledons</taxon>
        <taxon>Gunneridae</taxon>
        <taxon>Pentapetalae</taxon>
        <taxon>rosids</taxon>
        <taxon>malvids</taxon>
        <taxon>Malvales</taxon>
        <taxon>Malvaceae</taxon>
        <taxon>Malvoideae</taxon>
        <taxon>Hibiscus</taxon>
    </lineage>
</organism>
<evidence type="ECO:0000313" key="4">
    <source>
        <dbReference type="Proteomes" id="UP001472677"/>
    </source>
</evidence>
<keyword evidence="4" id="KW-1185">Reference proteome</keyword>
<proteinExistence type="predicted"/>
<dbReference type="Pfam" id="PF01535">
    <property type="entry name" value="PPR"/>
    <property type="match status" value="9"/>
</dbReference>
<comment type="caution">
    <text evidence="3">The sequence shown here is derived from an EMBL/GenBank/DDBJ whole genome shotgun (WGS) entry which is preliminary data.</text>
</comment>
<dbReference type="InterPro" id="IPR011990">
    <property type="entry name" value="TPR-like_helical_dom_sf"/>
</dbReference>
<evidence type="ECO:0000256" key="2">
    <source>
        <dbReference type="PROSITE-ProRule" id="PRU00708"/>
    </source>
</evidence>
<feature type="repeat" description="PPR" evidence="2">
    <location>
        <begin position="555"/>
        <end position="589"/>
    </location>
</feature>
<name>A0ABR2DEQ4_9ROSI</name>
<feature type="repeat" description="PPR" evidence="2">
    <location>
        <begin position="221"/>
        <end position="255"/>
    </location>
</feature>
<evidence type="ECO:0000313" key="3">
    <source>
        <dbReference type="EMBL" id="KAK8537407.1"/>
    </source>
</evidence>
<protein>
    <recommendedName>
        <fullName evidence="5">Pentatricopeptide repeat-containing protein</fullName>
    </recommendedName>
</protein>
<dbReference type="PANTHER" id="PTHR47926">
    <property type="entry name" value="PENTATRICOPEPTIDE REPEAT-CONTAINING PROTEIN"/>
    <property type="match status" value="1"/>
</dbReference>
<dbReference type="NCBIfam" id="TIGR00756">
    <property type="entry name" value="PPR"/>
    <property type="match status" value="5"/>
</dbReference>
<gene>
    <name evidence="3" type="ORF">V6N12_043572</name>
</gene>
<sequence length="783" mass="88616">MAVSASSILKRLLRNINPKPQNPNSITKLILSHLNSGRFQQAVSVLFASPEPLPYSLYAHLFSLCSSKKAIVEARKLECHLVTFSPFPPVFLLNRAIEAYGKCGCLDDARELFDEMPERDGGSWNSMITAYARNGSQESALCLFSEMNREGIVPNLISFVSVLGCCGVVLEFVLSRQVHSMAIKYGHSKNVILGSSLVDVYGKCGVMRDARRMFDEIENPTDVTWNVIVRRYLEVGDGKESVLMFFKMIREDVKPLNFTFSNALVASSSMSALKEGMQIHAVVAKINYEKDKVVSSSLINMYVKCGHLESARAVFDQLGSKDLISWTAIMSGYAVSGRNREARELFNMMPERNLISWNAMLAGYTRLSQWEDALEFIFLLQRTTKEIDHVTLVLILNVCAGLSNVEMGKQVHGFIYSHGFSLNIFVSNALLNMYGKCGTLNSARVWFYQMSQGRDTVSWNALLTSYARHQRGEQAISLFSEMQWESRPSIYIFGTLLAACGNIFALNHGKQIHGFMVRNCYELNTVIRGALVSMYTKCRCTLYALMIFKEADSRDVVLWNIMIFGLCHNGRGREVLELIGLMKEEGVKPDHVTFHGFLLACICEHEAGLGRLYFNSMSNDYFIIPRMEHYVCMIELYSRCGCMEELEKFVKSLPFEPTVAMLTRVFDACMKHDAVRFGEWAAEQHNQLNPSTPLRYELKDNRKTGLNKVQWQNLMSLSYVMFSARQHISLSTQCAVAIGFGTIEEEKYRRIKNYKLKGKKKETLNMELTSSSEAEPRASARAD</sequence>
<accession>A0ABR2DEQ4</accession>
<dbReference type="Pfam" id="PF13041">
    <property type="entry name" value="PPR_2"/>
    <property type="match status" value="2"/>
</dbReference>
<evidence type="ECO:0008006" key="5">
    <source>
        <dbReference type="Google" id="ProtNLM"/>
    </source>
</evidence>
<feature type="repeat" description="PPR" evidence="2">
    <location>
        <begin position="120"/>
        <end position="154"/>
    </location>
</feature>
<feature type="repeat" description="PPR" evidence="2">
    <location>
        <begin position="322"/>
        <end position="356"/>
    </location>
</feature>
<reference evidence="3 4" key="1">
    <citation type="journal article" date="2024" name="G3 (Bethesda)">
        <title>Genome assembly of Hibiscus sabdariffa L. provides insights into metabolisms of medicinal natural products.</title>
        <authorList>
            <person name="Kim T."/>
        </authorList>
    </citation>
    <scope>NUCLEOTIDE SEQUENCE [LARGE SCALE GENOMIC DNA]</scope>
    <source>
        <strain evidence="3">TK-2024</strain>
        <tissue evidence="3">Old leaves</tissue>
    </source>
</reference>
<dbReference type="Gene3D" id="1.25.40.10">
    <property type="entry name" value="Tetratricopeptide repeat domain"/>
    <property type="match status" value="6"/>
</dbReference>
<feature type="repeat" description="PPR" evidence="2">
    <location>
        <begin position="89"/>
        <end position="119"/>
    </location>
</feature>
<dbReference type="PROSITE" id="PS51375">
    <property type="entry name" value="PPR"/>
    <property type="match status" value="6"/>
</dbReference>
<dbReference type="EMBL" id="JBBPBM010000028">
    <property type="protein sequence ID" value="KAK8537407.1"/>
    <property type="molecule type" value="Genomic_DNA"/>
</dbReference>
<keyword evidence="1" id="KW-0677">Repeat</keyword>